<reference evidence="12" key="1">
    <citation type="journal article" date="2021" name="Proc. Natl. Acad. Sci. U.S.A.">
        <title>A Catalog of Tens of Thousands of Viruses from Human Metagenomes Reveals Hidden Associations with Chronic Diseases.</title>
        <authorList>
            <person name="Tisza M.J."/>
            <person name="Buck C.B."/>
        </authorList>
    </citation>
    <scope>NUCLEOTIDE SEQUENCE</scope>
    <source>
        <strain evidence="12">CtABi4</strain>
    </source>
</reference>
<evidence type="ECO:0000256" key="4">
    <source>
        <dbReference type="ARBA" id="ARBA00022801"/>
    </source>
</evidence>
<dbReference type="Pfam" id="PF00589">
    <property type="entry name" value="Phage_integrase"/>
    <property type="match status" value="1"/>
</dbReference>
<keyword evidence="8" id="KW-1179">Viral genome integration</keyword>
<dbReference type="CDD" id="cd01189">
    <property type="entry name" value="INT_ICEBs1_C_like"/>
    <property type="match status" value="1"/>
</dbReference>
<dbReference type="GO" id="GO:0075713">
    <property type="term" value="P:establishment of integrated proviral latency"/>
    <property type="evidence" value="ECO:0007669"/>
    <property type="project" value="UniProtKB-KW"/>
</dbReference>
<organism evidence="12">
    <name type="scientific">Siphoviridae sp. ctABi4</name>
    <dbReference type="NCBI Taxonomy" id="2823566"/>
    <lineage>
        <taxon>Viruses</taxon>
        <taxon>Duplodnaviria</taxon>
        <taxon>Heunggongvirae</taxon>
        <taxon>Uroviricota</taxon>
        <taxon>Caudoviricetes</taxon>
    </lineage>
</organism>
<dbReference type="GO" id="GO:0044826">
    <property type="term" value="P:viral genome integration into host DNA"/>
    <property type="evidence" value="ECO:0007669"/>
    <property type="project" value="UniProtKB-KW"/>
</dbReference>
<proteinExistence type="inferred from homology"/>
<evidence type="ECO:0000256" key="2">
    <source>
        <dbReference type="ARBA" id="ARBA00016082"/>
    </source>
</evidence>
<dbReference type="GO" id="GO:0006310">
    <property type="term" value="P:DNA recombination"/>
    <property type="evidence" value="ECO:0007669"/>
    <property type="project" value="UniProtKB-KW"/>
</dbReference>
<evidence type="ECO:0000256" key="1">
    <source>
        <dbReference type="ARBA" id="ARBA00008857"/>
    </source>
</evidence>
<dbReference type="PANTHER" id="PTHR30349:SF64">
    <property type="entry name" value="PROPHAGE INTEGRASE INTD-RELATED"/>
    <property type="match status" value="1"/>
</dbReference>
<keyword evidence="4" id="KW-0378">Hydrolase</keyword>
<dbReference type="GO" id="GO:0016740">
    <property type="term" value="F:transferase activity"/>
    <property type="evidence" value="ECO:0007669"/>
    <property type="project" value="UniProtKB-KW"/>
</dbReference>
<evidence type="ECO:0000256" key="6">
    <source>
        <dbReference type="ARBA" id="ARBA00023125"/>
    </source>
</evidence>
<dbReference type="InterPro" id="IPR010998">
    <property type="entry name" value="Integrase_recombinase_N"/>
</dbReference>
<keyword evidence="6 9" id="KW-0238">DNA-binding</keyword>
<feature type="domain" description="Core-binding (CB)" evidence="11">
    <location>
        <begin position="58"/>
        <end position="145"/>
    </location>
</feature>
<dbReference type="Gene3D" id="1.10.150.130">
    <property type="match status" value="1"/>
</dbReference>
<evidence type="ECO:0000256" key="9">
    <source>
        <dbReference type="PROSITE-ProRule" id="PRU01248"/>
    </source>
</evidence>
<keyword evidence="8" id="KW-1160">Virus entry into host cell</keyword>
<name>A0A8S5LF85_9CAUD</name>
<evidence type="ECO:0000256" key="3">
    <source>
        <dbReference type="ARBA" id="ARBA00022679"/>
    </source>
</evidence>
<keyword evidence="7" id="KW-0233">DNA recombination</keyword>
<sequence>MKKRKDGRYQKNIYIGRDENGKAMYKSVFGKTQAEVTRKANEIKLKISKGMDILSENMPFSELCENWLIYKKALLSSDKQYKSYKTNLKPFSVLGDVAISKLVKADFQCIINDYFARNPHTGKPTSKKTLRDYRMTARQVFDFAVENRILDYNPLTYVRIPKNAPVSERRALTEQEQRWVMEMPHRAQLPAMIMMLSGLRLSECLALQWYDIDLENAQISVHQKLVMTGTPHIVQGAKSKAGIRTVNIPHTLVDFLKNQKNHKQSDFVVLTTKGEFFSTTAWRELWDSYMADLNLKYGDFSEYERKPKSKFDPKGVPFVIERFTAHYLRHTFATNLFFCGQDLLYVQNQLGHAKPETTLNIYTHLVQTNQIKKINKIIDLNDYISAIAEPQKMMLV</sequence>
<accession>A0A8S5LF85</accession>
<dbReference type="Gene3D" id="1.10.443.10">
    <property type="entry name" value="Intergrase catalytic core"/>
    <property type="match status" value="1"/>
</dbReference>
<dbReference type="InterPro" id="IPR050090">
    <property type="entry name" value="Tyrosine_recombinase_XerCD"/>
</dbReference>
<dbReference type="PANTHER" id="PTHR30349">
    <property type="entry name" value="PHAGE INTEGRASE-RELATED"/>
    <property type="match status" value="1"/>
</dbReference>
<feature type="domain" description="Tyr recombinase" evidence="10">
    <location>
        <begin position="167"/>
        <end position="376"/>
    </location>
</feature>
<evidence type="ECO:0000259" key="10">
    <source>
        <dbReference type="PROSITE" id="PS51898"/>
    </source>
</evidence>
<dbReference type="GO" id="GO:0015074">
    <property type="term" value="P:DNA integration"/>
    <property type="evidence" value="ECO:0007669"/>
    <property type="project" value="UniProtKB-KW"/>
</dbReference>
<evidence type="ECO:0000256" key="8">
    <source>
        <dbReference type="ARBA" id="ARBA00023195"/>
    </source>
</evidence>
<dbReference type="PROSITE" id="PS51900">
    <property type="entry name" value="CB"/>
    <property type="match status" value="1"/>
</dbReference>
<dbReference type="InterPro" id="IPR011010">
    <property type="entry name" value="DNA_brk_join_enz"/>
</dbReference>
<dbReference type="InterPro" id="IPR002104">
    <property type="entry name" value="Integrase_catalytic"/>
</dbReference>
<dbReference type="PROSITE" id="PS51898">
    <property type="entry name" value="TYR_RECOMBINASE"/>
    <property type="match status" value="1"/>
</dbReference>
<evidence type="ECO:0000259" key="11">
    <source>
        <dbReference type="PROSITE" id="PS51900"/>
    </source>
</evidence>
<evidence type="ECO:0000313" key="12">
    <source>
        <dbReference type="EMBL" id="DAD68616.1"/>
    </source>
</evidence>
<comment type="similarity">
    <text evidence="1">Belongs to the 'phage' integrase family.</text>
</comment>
<protein>
    <recommendedName>
        <fullName evidence="2">Integrase</fullName>
    </recommendedName>
</protein>
<dbReference type="InterPro" id="IPR044068">
    <property type="entry name" value="CB"/>
</dbReference>
<dbReference type="InterPro" id="IPR013762">
    <property type="entry name" value="Integrase-like_cat_sf"/>
</dbReference>
<keyword evidence="3" id="KW-0808">Transferase</keyword>
<dbReference type="EMBL" id="BK014705">
    <property type="protein sequence ID" value="DAD68616.1"/>
    <property type="molecule type" value="Genomic_DNA"/>
</dbReference>
<keyword evidence="5" id="KW-0229">DNA integration</keyword>
<evidence type="ECO:0000256" key="7">
    <source>
        <dbReference type="ARBA" id="ARBA00023172"/>
    </source>
</evidence>
<dbReference type="GO" id="GO:0003677">
    <property type="term" value="F:DNA binding"/>
    <property type="evidence" value="ECO:0007669"/>
    <property type="project" value="UniProtKB-UniRule"/>
</dbReference>
<evidence type="ECO:0000256" key="5">
    <source>
        <dbReference type="ARBA" id="ARBA00022908"/>
    </source>
</evidence>
<dbReference type="SUPFAM" id="SSF56349">
    <property type="entry name" value="DNA breaking-rejoining enzymes"/>
    <property type="match status" value="1"/>
</dbReference>
<dbReference type="GO" id="GO:0016787">
    <property type="term" value="F:hydrolase activity"/>
    <property type="evidence" value="ECO:0007669"/>
    <property type="project" value="UniProtKB-KW"/>
</dbReference>